<evidence type="ECO:0000313" key="4">
    <source>
        <dbReference type="EMBL" id="TFK19279.1"/>
    </source>
</evidence>
<keyword evidence="5" id="KW-1185">Reference proteome</keyword>
<organism evidence="4 5">
    <name type="scientific">Coprinopsis marcescibilis</name>
    <name type="common">Agaric fungus</name>
    <name type="synonym">Psathyrella marcescibilis</name>
    <dbReference type="NCBI Taxonomy" id="230819"/>
    <lineage>
        <taxon>Eukaryota</taxon>
        <taxon>Fungi</taxon>
        <taxon>Dikarya</taxon>
        <taxon>Basidiomycota</taxon>
        <taxon>Agaricomycotina</taxon>
        <taxon>Agaricomycetes</taxon>
        <taxon>Agaricomycetidae</taxon>
        <taxon>Agaricales</taxon>
        <taxon>Agaricineae</taxon>
        <taxon>Psathyrellaceae</taxon>
        <taxon>Coprinopsis</taxon>
    </lineage>
</organism>
<proteinExistence type="inferred from homology"/>
<dbReference type="GO" id="GO:0009986">
    <property type="term" value="C:cell surface"/>
    <property type="evidence" value="ECO:0007669"/>
    <property type="project" value="TreeGrafter"/>
</dbReference>
<evidence type="ECO:0000313" key="5">
    <source>
        <dbReference type="Proteomes" id="UP000307440"/>
    </source>
</evidence>
<dbReference type="PANTHER" id="PTHR31297:SF43">
    <property type="entry name" value="GLUCAN 1,3-BETA-GLUCOSIDASE 3"/>
    <property type="match status" value="1"/>
</dbReference>
<keyword evidence="2 4" id="KW-0378">Hydrolase</keyword>
<dbReference type="AlphaFoldDB" id="A0A5C3KGG4"/>
<name>A0A5C3KGG4_COPMA</name>
<evidence type="ECO:0000256" key="3">
    <source>
        <dbReference type="ARBA" id="ARBA00023295"/>
    </source>
</evidence>
<dbReference type="SUPFAM" id="SSF51445">
    <property type="entry name" value="(Trans)glycosidases"/>
    <property type="match status" value="1"/>
</dbReference>
<dbReference type="Proteomes" id="UP000307440">
    <property type="component" value="Unassembled WGS sequence"/>
</dbReference>
<dbReference type="EMBL" id="ML210349">
    <property type="protein sequence ID" value="TFK19279.1"/>
    <property type="molecule type" value="Genomic_DNA"/>
</dbReference>
<dbReference type="STRING" id="230819.A0A5C3KGG4"/>
<dbReference type="GO" id="GO:0046557">
    <property type="term" value="F:glucan endo-1,6-beta-glucosidase activity"/>
    <property type="evidence" value="ECO:0007669"/>
    <property type="project" value="TreeGrafter"/>
</dbReference>
<dbReference type="Gene3D" id="3.20.20.80">
    <property type="entry name" value="Glycosidases"/>
    <property type="match status" value="1"/>
</dbReference>
<keyword evidence="3" id="KW-0326">Glycosidase</keyword>
<protein>
    <submittedName>
        <fullName evidence="4">Glycoside hydrolase</fullName>
    </submittedName>
</protein>
<feature type="non-terminal residue" evidence="4">
    <location>
        <position position="292"/>
    </location>
</feature>
<evidence type="ECO:0000256" key="1">
    <source>
        <dbReference type="ARBA" id="ARBA00005641"/>
    </source>
</evidence>
<evidence type="ECO:0000256" key="2">
    <source>
        <dbReference type="ARBA" id="ARBA00022801"/>
    </source>
</evidence>
<sequence>PPLDNAIGIQLLNEPHPPNDTILKDWYTTTINSLRSIAPSIPIYLGENAGALMSTPTMSPRTANALIVLDHHLYRCFTPDGIRASVQDHVRALKDPSGISQTFERIAERLCHWSGGLNPGSLRGVPNERRDFVHAQLELYERTCGGWYFWTYKKEYPGNLRWSFTEMVKRGIFPSIVGLVRKRSPSDVDSQREGERRPAALEQARNAAYDAHREYLGEHPGDYDRQRFANGFEEGWKTNYRFFTFREVKSANRGKEMPLHSEQRQIMVSVTGSLNIDFCRAAMVLELTFSKP</sequence>
<dbReference type="GO" id="GO:0009251">
    <property type="term" value="P:glucan catabolic process"/>
    <property type="evidence" value="ECO:0007669"/>
    <property type="project" value="TreeGrafter"/>
</dbReference>
<dbReference type="GO" id="GO:0005576">
    <property type="term" value="C:extracellular region"/>
    <property type="evidence" value="ECO:0007669"/>
    <property type="project" value="TreeGrafter"/>
</dbReference>
<dbReference type="OrthoDB" id="1887033at2759"/>
<accession>A0A5C3KGG4</accession>
<dbReference type="InterPro" id="IPR050386">
    <property type="entry name" value="Glycosyl_hydrolase_5"/>
</dbReference>
<dbReference type="InterPro" id="IPR017853">
    <property type="entry name" value="GH"/>
</dbReference>
<reference evidence="4 5" key="1">
    <citation type="journal article" date="2019" name="Nat. Ecol. Evol.">
        <title>Megaphylogeny resolves global patterns of mushroom evolution.</title>
        <authorList>
            <person name="Varga T."/>
            <person name="Krizsan K."/>
            <person name="Foldi C."/>
            <person name="Dima B."/>
            <person name="Sanchez-Garcia M."/>
            <person name="Sanchez-Ramirez S."/>
            <person name="Szollosi G.J."/>
            <person name="Szarkandi J.G."/>
            <person name="Papp V."/>
            <person name="Albert L."/>
            <person name="Andreopoulos W."/>
            <person name="Angelini C."/>
            <person name="Antonin V."/>
            <person name="Barry K.W."/>
            <person name="Bougher N.L."/>
            <person name="Buchanan P."/>
            <person name="Buyck B."/>
            <person name="Bense V."/>
            <person name="Catcheside P."/>
            <person name="Chovatia M."/>
            <person name="Cooper J."/>
            <person name="Damon W."/>
            <person name="Desjardin D."/>
            <person name="Finy P."/>
            <person name="Geml J."/>
            <person name="Haridas S."/>
            <person name="Hughes K."/>
            <person name="Justo A."/>
            <person name="Karasinski D."/>
            <person name="Kautmanova I."/>
            <person name="Kiss B."/>
            <person name="Kocsube S."/>
            <person name="Kotiranta H."/>
            <person name="LaButti K.M."/>
            <person name="Lechner B.E."/>
            <person name="Liimatainen K."/>
            <person name="Lipzen A."/>
            <person name="Lukacs Z."/>
            <person name="Mihaltcheva S."/>
            <person name="Morgado L.N."/>
            <person name="Niskanen T."/>
            <person name="Noordeloos M.E."/>
            <person name="Ohm R.A."/>
            <person name="Ortiz-Santana B."/>
            <person name="Ovrebo C."/>
            <person name="Racz N."/>
            <person name="Riley R."/>
            <person name="Savchenko A."/>
            <person name="Shiryaev A."/>
            <person name="Soop K."/>
            <person name="Spirin V."/>
            <person name="Szebenyi C."/>
            <person name="Tomsovsky M."/>
            <person name="Tulloss R.E."/>
            <person name="Uehling J."/>
            <person name="Grigoriev I.V."/>
            <person name="Vagvolgyi C."/>
            <person name="Papp T."/>
            <person name="Martin F.M."/>
            <person name="Miettinen O."/>
            <person name="Hibbett D.S."/>
            <person name="Nagy L.G."/>
        </authorList>
    </citation>
    <scope>NUCLEOTIDE SEQUENCE [LARGE SCALE GENOMIC DNA]</scope>
    <source>
        <strain evidence="4 5">CBS 121175</strain>
    </source>
</reference>
<dbReference type="PANTHER" id="PTHR31297">
    <property type="entry name" value="GLUCAN ENDO-1,6-BETA-GLUCOSIDASE B"/>
    <property type="match status" value="1"/>
</dbReference>
<comment type="similarity">
    <text evidence="1">Belongs to the glycosyl hydrolase 5 (cellulase A) family.</text>
</comment>
<gene>
    <name evidence="4" type="ORF">FA15DRAFT_726910</name>
</gene>
<feature type="non-terminal residue" evidence="4">
    <location>
        <position position="1"/>
    </location>
</feature>